<proteinExistence type="predicted"/>
<sequence>MSDEIVYYAEVPPGQVRTPVNPPTKRGDLMAAGISTTIIAGIALSLRLYTRLQVLKKTLEADDWLVIAAFIISVAMLAFVQKDIDHGLTYHVWDIPQDTYHIGERLYGLLAYLSFILSVSFAKMSMLVLYLRLAPHAWFRFTCYSCIAVIACYSLTAAFVESLACRPLQGIVDESLDAECYDSYPAYIALSSLNIGIDVIILLLPIPLVLRMQLPKRQKVSIILLFATGIVVCAVALKRVTYIPVLEASEDYDWDAVPDMILCFIEVNFGIICASVPAVRPFFSRFIPVLLSSRRKQNESGSSGPSDRVVDTIEKKNKERQNLKRRNNVGPEESYDMSSFGTDTTRYLDSSNDDEESRLWPAPAPNKSHGYSKVTEAP</sequence>
<comment type="caution">
    <text evidence="1">The sequence shown here is derived from an EMBL/GenBank/DDBJ whole genome shotgun (WGS) entry which is preliminary data.</text>
</comment>
<keyword evidence="2" id="KW-1185">Reference proteome</keyword>
<name>A0ACB9Z7Z9_9PEZI</name>
<dbReference type="Proteomes" id="UP001497700">
    <property type="component" value="Unassembled WGS sequence"/>
</dbReference>
<accession>A0ACB9Z7Z9</accession>
<dbReference type="EMBL" id="MU393449">
    <property type="protein sequence ID" value="KAI4867285.1"/>
    <property type="molecule type" value="Genomic_DNA"/>
</dbReference>
<evidence type="ECO:0000313" key="1">
    <source>
        <dbReference type="EMBL" id="KAI4867285.1"/>
    </source>
</evidence>
<organism evidence="1 2">
    <name type="scientific">Hypoxylon rubiginosum</name>
    <dbReference type="NCBI Taxonomy" id="110542"/>
    <lineage>
        <taxon>Eukaryota</taxon>
        <taxon>Fungi</taxon>
        <taxon>Dikarya</taxon>
        <taxon>Ascomycota</taxon>
        <taxon>Pezizomycotina</taxon>
        <taxon>Sordariomycetes</taxon>
        <taxon>Xylariomycetidae</taxon>
        <taxon>Xylariales</taxon>
        <taxon>Hypoxylaceae</taxon>
        <taxon>Hypoxylon</taxon>
    </lineage>
</organism>
<evidence type="ECO:0000313" key="2">
    <source>
        <dbReference type="Proteomes" id="UP001497700"/>
    </source>
</evidence>
<gene>
    <name evidence="1" type="ORF">F4820DRAFT_414403</name>
</gene>
<protein>
    <submittedName>
        <fullName evidence="1">Uncharacterized protein</fullName>
    </submittedName>
</protein>
<reference evidence="1 2" key="1">
    <citation type="journal article" date="2022" name="New Phytol.">
        <title>Ecological generalism drives hyperdiversity of secondary metabolite gene clusters in xylarialean endophytes.</title>
        <authorList>
            <person name="Franco M.E.E."/>
            <person name="Wisecaver J.H."/>
            <person name="Arnold A.E."/>
            <person name="Ju Y.M."/>
            <person name="Slot J.C."/>
            <person name="Ahrendt S."/>
            <person name="Moore L.P."/>
            <person name="Eastman K.E."/>
            <person name="Scott K."/>
            <person name="Konkel Z."/>
            <person name="Mondo S.J."/>
            <person name="Kuo A."/>
            <person name="Hayes R.D."/>
            <person name="Haridas S."/>
            <person name="Andreopoulos B."/>
            <person name="Riley R."/>
            <person name="LaButti K."/>
            <person name="Pangilinan J."/>
            <person name="Lipzen A."/>
            <person name="Amirebrahimi M."/>
            <person name="Yan J."/>
            <person name="Adam C."/>
            <person name="Keymanesh K."/>
            <person name="Ng V."/>
            <person name="Louie K."/>
            <person name="Northen T."/>
            <person name="Drula E."/>
            <person name="Henrissat B."/>
            <person name="Hsieh H.M."/>
            <person name="Youens-Clark K."/>
            <person name="Lutzoni F."/>
            <person name="Miadlikowska J."/>
            <person name="Eastwood D.C."/>
            <person name="Hamelin R.C."/>
            <person name="Grigoriev I.V."/>
            <person name="U'Ren J.M."/>
        </authorList>
    </citation>
    <scope>NUCLEOTIDE SEQUENCE [LARGE SCALE GENOMIC DNA]</scope>
    <source>
        <strain evidence="1 2">CBS 119005</strain>
    </source>
</reference>